<gene>
    <name evidence="1" type="ORF">PVAP13_5KG463800</name>
</gene>
<evidence type="ECO:0000313" key="2">
    <source>
        <dbReference type="Proteomes" id="UP000823388"/>
    </source>
</evidence>
<keyword evidence="2" id="KW-1185">Reference proteome</keyword>
<proteinExistence type="predicted"/>
<dbReference type="EMBL" id="CM029045">
    <property type="protein sequence ID" value="KAG2599231.1"/>
    <property type="molecule type" value="Genomic_DNA"/>
</dbReference>
<comment type="caution">
    <text evidence="1">The sequence shown here is derived from an EMBL/GenBank/DDBJ whole genome shotgun (WGS) entry which is preliminary data.</text>
</comment>
<protein>
    <submittedName>
        <fullName evidence="1">Uncharacterized protein</fullName>
    </submittedName>
</protein>
<name>A0A8T0SL04_PANVG</name>
<accession>A0A8T0SL04</accession>
<dbReference type="Proteomes" id="UP000823388">
    <property type="component" value="Chromosome 5K"/>
</dbReference>
<sequence length="184" mass="19714">MHVPEIFFGILFYGTKHGANPFPSHPATNLAAAHLRLDASTTRAVERAPSPSRSFLVPPRLSRARAPTSAPAAPPLAAPACSCSSTGAGTRLFSWPHEPIPELQDHYRTARQDRARRGQWAVALRVPRGASRGDARASRLLAISQGHSSRHGVGLLVAVPRACSSAGKKVLCYFNLLSFRSCSS</sequence>
<evidence type="ECO:0000313" key="1">
    <source>
        <dbReference type="EMBL" id="KAG2599231.1"/>
    </source>
</evidence>
<organism evidence="1 2">
    <name type="scientific">Panicum virgatum</name>
    <name type="common">Blackwell switchgrass</name>
    <dbReference type="NCBI Taxonomy" id="38727"/>
    <lineage>
        <taxon>Eukaryota</taxon>
        <taxon>Viridiplantae</taxon>
        <taxon>Streptophyta</taxon>
        <taxon>Embryophyta</taxon>
        <taxon>Tracheophyta</taxon>
        <taxon>Spermatophyta</taxon>
        <taxon>Magnoliopsida</taxon>
        <taxon>Liliopsida</taxon>
        <taxon>Poales</taxon>
        <taxon>Poaceae</taxon>
        <taxon>PACMAD clade</taxon>
        <taxon>Panicoideae</taxon>
        <taxon>Panicodae</taxon>
        <taxon>Paniceae</taxon>
        <taxon>Panicinae</taxon>
        <taxon>Panicum</taxon>
        <taxon>Panicum sect. Hiantes</taxon>
    </lineage>
</organism>
<dbReference type="AlphaFoldDB" id="A0A8T0SL04"/>
<reference evidence="1" key="1">
    <citation type="submission" date="2020-05" db="EMBL/GenBank/DDBJ databases">
        <title>WGS assembly of Panicum virgatum.</title>
        <authorList>
            <person name="Lovell J.T."/>
            <person name="Jenkins J."/>
            <person name="Shu S."/>
            <person name="Juenger T.E."/>
            <person name="Schmutz J."/>
        </authorList>
    </citation>
    <scope>NUCLEOTIDE SEQUENCE</scope>
    <source>
        <strain evidence="1">AP13</strain>
    </source>
</reference>